<name>A0A6C0AT11_9ZZZZ</name>
<proteinExistence type="predicted"/>
<evidence type="ECO:0000313" key="1">
    <source>
        <dbReference type="EMBL" id="QHS82706.1"/>
    </source>
</evidence>
<organism evidence="1">
    <name type="scientific">viral metagenome</name>
    <dbReference type="NCBI Taxonomy" id="1070528"/>
    <lineage>
        <taxon>unclassified sequences</taxon>
        <taxon>metagenomes</taxon>
        <taxon>organismal metagenomes</taxon>
    </lineage>
</organism>
<dbReference type="AlphaFoldDB" id="A0A6C0AT11"/>
<protein>
    <submittedName>
        <fullName evidence="1">Uncharacterized protein</fullName>
    </submittedName>
</protein>
<dbReference type="EMBL" id="MN740804">
    <property type="protein sequence ID" value="QHS82706.1"/>
    <property type="molecule type" value="Genomic_DNA"/>
</dbReference>
<sequence>MASPLSESQIQEVEQFINSGRDMSMPSISNCDIPSAVRCYNEIVDEPITTYKIFGSNGMGYLCYAYYKARNNSIYIISVSIQQLSSFWIVDDEWKKTIGL</sequence>
<accession>A0A6C0AT11</accession>
<reference evidence="1" key="1">
    <citation type="journal article" date="2020" name="Nature">
        <title>Giant virus diversity and host interactions through global metagenomics.</title>
        <authorList>
            <person name="Schulz F."/>
            <person name="Roux S."/>
            <person name="Paez-Espino D."/>
            <person name="Jungbluth S."/>
            <person name="Walsh D.A."/>
            <person name="Denef V.J."/>
            <person name="McMahon K.D."/>
            <person name="Konstantinidis K.T."/>
            <person name="Eloe-Fadrosh E.A."/>
            <person name="Kyrpides N.C."/>
            <person name="Woyke T."/>
        </authorList>
    </citation>
    <scope>NUCLEOTIDE SEQUENCE</scope>
    <source>
        <strain evidence="1">GVMAG-S-1101171-111</strain>
    </source>
</reference>